<feature type="region of interest" description="Disordered" evidence="16">
    <location>
        <begin position="1361"/>
        <end position="1447"/>
    </location>
</feature>
<feature type="compositionally biased region" description="Basic residues" evidence="16">
    <location>
        <begin position="904"/>
        <end position="914"/>
    </location>
</feature>
<dbReference type="Proteomes" id="UP001075354">
    <property type="component" value="Chromosome 6"/>
</dbReference>
<dbReference type="SUPFAM" id="SSF52540">
    <property type="entry name" value="P-loop containing nucleoside triphosphate hydrolases"/>
    <property type="match status" value="2"/>
</dbReference>
<dbReference type="InterPro" id="IPR001650">
    <property type="entry name" value="Helicase_C-like"/>
</dbReference>
<evidence type="ECO:0000256" key="9">
    <source>
        <dbReference type="ARBA" id="ARBA00022806"/>
    </source>
</evidence>
<keyword evidence="10" id="KW-0862">Zinc</keyword>
<dbReference type="PROSITE" id="PS51533">
    <property type="entry name" value="ADD"/>
    <property type="match status" value="1"/>
</dbReference>
<feature type="compositionally biased region" description="Basic residues" evidence="16">
    <location>
        <begin position="1418"/>
        <end position="1433"/>
    </location>
</feature>
<feature type="domain" description="PHD-type" evidence="19">
    <location>
        <begin position="36"/>
        <end position="173"/>
    </location>
</feature>
<dbReference type="GO" id="GO:0004386">
    <property type="term" value="F:helicase activity"/>
    <property type="evidence" value="ECO:0007669"/>
    <property type="project" value="UniProtKB-KW"/>
</dbReference>
<evidence type="ECO:0000256" key="3">
    <source>
        <dbReference type="ARBA" id="ARBA00007025"/>
    </source>
</evidence>
<keyword evidence="6" id="KW-0547">Nucleotide-binding</keyword>
<evidence type="ECO:0000256" key="1">
    <source>
        <dbReference type="ARBA" id="ARBA00004123"/>
    </source>
</evidence>
<dbReference type="InterPro" id="IPR041430">
    <property type="entry name" value="ADD_ATRX"/>
</dbReference>
<dbReference type="PANTHER" id="PTHR45797:SF3">
    <property type="entry name" value="TRANSCRIPTIONAL REGULATOR ATRX HOMOLOG"/>
    <property type="match status" value="1"/>
</dbReference>
<dbReference type="InterPro" id="IPR025766">
    <property type="entry name" value="ADD"/>
</dbReference>
<feature type="region of interest" description="Disordered" evidence="16">
    <location>
        <begin position="1704"/>
        <end position="1726"/>
    </location>
</feature>
<dbReference type="GO" id="GO:0008270">
    <property type="term" value="F:zinc ion binding"/>
    <property type="evidence" value="ECO:0007669"/>
    <property type="project" value="UniProtKB-KW"/>
</dbReference>
<keyword evidence="7" id="KW-0863">Zinc-finger</keyword>
<evidence type="ECO:0000256" key="8">
    <source>
        <dbReference type="ARBA" id="ARBA00022801"/>
    </source>
</evidence>
<evidence type="ECO:0000313" key="21">
    <source>
        <dbReference type="Proteomes" id="UP001075354"/>
    </source>
</evidence>
<feature type="region of interest" description="Disordered" evidence="16">
    <location>
        <begin position="370"/>
        <end position="623"/>
    </location>
</feature>
<feature type="compositionally biased region" description="Basic and acidic residues" evidence="16">
    <location>
        <begin position="590"/>
        <end position="600"/>
    </location>
</feature>
<evidence type="ECO:0000256" key="13">
    <source>
        <dbReference type="ARBA" id="ARBA00023125"/>
    </source>
</evidence>
<dbReference type="CDD" id="cd18793">
    <property type="entry name" value="SF2_C_SNF"/>
    <property type="match status" value="1"/>
</dbReference>
<dbReference type="Gene3D" id="3.40.50.300">
    <property type="entry name" value="P-loop containing nucleotide triphosphate hydrolases"/>
    <property type="match status" value="1"/>
</dbReference>
<feature type="compositionally biased region" description="Low complexity" evidence="16">
    <location>
        <begin position="496"/>
        <end position="506"/>
    </location>
</feature>
<feature type="compositionally biased region" description="Low complexity" evidence="16">
    <location>
        <begin position="1390"/>
        <end position="1399"/>
    </location>
</feature>
<sequence length="1752" mass="196197">MATEVLKSPPKVDRKGRELCIRVSEEEDDYRETHFKDVEKVLKEEVVCSICSENLKLAVLDGGDIFYHPHLKVLMCKECRDSYGTGEFSPDEDGTDKYCRWCGKGGSLFCCSKCVCSFCKPCIRKNFGRAMLKDLEENDFDCFICQPKPLYKIRAICYAAVECSQSRKRERSLSRKNKISALAERKALGIKPKRPERKLKIKTPPASDSETEMSSSAVVKAPERNSSARNECGSKAVKTKAPKVDSVLISDSSGDLTDSDFEPKSSQRFKPCLMKNHKKSNDSSSDHQGPVRVTRKDFASPKGSGWAILDSIAEDVTCVATVLNENTCRSRKNYTGQSLEDCMLQLAVTDLQRYIKSAVQSLLDLGESLDNMSTNSSSIVATNGSSDKLKINHENEGGSQSSVQIVEGEVSGSSSKSKSRSGSHPERSVKSCPSPNPEDSEDEGDSKAPCKIQRCGSTESECGADADLENSEKFQSGGGSDSEEQGKAADHTNVNSSCSDSGKSGSPNALQRKNDEMLEDNTADFEPSKAVFSENELSGDVAESAGNVSQDMFADEDEVMQSSKSLACKANLMASSSSDSEDELPNEPNCNHDNDVHESSSDSDTQPMKAETKSHVRKKNMDVKMLEEYKSDIKLQGKWTVDIVEMDPVSRDNYLSLAANYYAKSSSESDSDRSINNLTNLNNLKRKGNMSKDEGGSDGSSHSNEVKKKKGKKSKEPLTEEKKLVDFLNKSETSETEGSFEKSDNLEQTLSGKDGVNSLNEAKKMCLLQSSDSEADGEADADGEAEDDEDIKEDNASSSKPNSSDNKDARSSDNDKKSDSDCDLKQKKKSWRNDKLLTGKLSDTDTSDDEKKVLKKRSKMADSGDDSSDNVPIFNRKSQGTPKKKGAKSDSDGPSSSTSEDFVKKKRRVLRKKSSSSSSSESEKDKPKKKRRRIKIANSSSSSEAEGDAKTTDSPMKGRKKLRHMMREDDLEQGTKEAAKEEEERLKRIAARQKQYDELYDNVQKGFETLDKLVLDFDEKTKEPLVEVDPELVKKLKPHQAKGVKFMWDACFESLKMISKSKGSGCILAHCMGLGKTFQIVTLVHTLFKHPATKVTRVLVVCPVSTLLNWVNEFDKWLRNIEPEIEIFELTKAKQNVERSYRLKEWHECGGVMVIGYDMYRNLTNPESKRARVSIMKSFQATLVDPGPDLVICDEGHLLKNEDTGISKALTRVKTLRRIILTGTPLQNNLKEYHCMVQFVKPNLLGTKKEFCNRFVNPITNGQFEDSTAHDVKRMKRRAHVLHKTLEGSVQRFDYSVLTPFLPAKEEYVISVRLSNLQEKMYRHYLEHFSSKGYQGKGAQLFADFQQLQRIWTHPRVMKMSQERSDLKAEKEEDEDSEGSLRDFIDDGSDTTSSSSSSDAKSDDDDDVVCLSDESTNGKKKSRKPKQNTRRTRSNKDPPSDPEPVLPTKQAEWWESYVGENDLEDLTASPKLILLFDILRNCEENGEKLLVFSQSLFSLDVIEYFLSKIDDATQRGQKSDLLGGHQGSWSPGIDYFRLDGSTPTDLRATWCNIFNKTSNLKARLFLISTKAGGLGINLVAANRVVIFDASWNPSHDVQSIFRVYRFGQKKPCFIYRFLAQGTMEEKIYERQVTKLSLACRVVDELQIERYYKMADLQELYNFTPADRSAYIPPKLPKDHMFAEILKQHEAIITKYHEHDSLLENKEAEELNEEERKAAWEDYESEKKGPINQGLGDALGELTSTFVSLSLCT</sequence>
<evidence type="ECO:0000259" key="18">
    <source>
        <dbReference type="PROSITE" id="PS51194"/>
    </source>
</evidence>
<evidence type="ECO:0000256" key="10">
    <source>
        <dbReference type="ARBA" id="ARBA00022833"/>
    </source>
</evidence>
<dbReference type="GO" id="GO:0010468">
    <property type="term" value="P:regulation of gene expression"/>
    <property type="evidence" value="ECO:0007669"/>
    <property type="project" value="UniProtKB-ARBA"/>
</dbReference>
<dbReference type="InterPro" id="IPR011011">
    <property type="entry name" value="Znf_FYVE_PHD"/>
</dbReference>
<feature type="region of interest" description="Disordered" evidence="16">
    <location>
        <begin position="252"/>
        <end position="300"/>
    </location>
</feature>
<protein>
    <recommendedName>
        <fullName evidence="15">ATP-dependent helicase ATRX</fullName>
    </recommendedName>
</protein>
<keyword evidence="11" id="KW-0067">ATP-binding</keyword>
<feature type="compositionally biased region" description="Basic and acidic residues" evidence="16">
    <location>
        <begin position="805"/>
        <end position="837"/>
    </location>
</feature>
<feature type="compositionally biased region" description="Basic and acidic residues" evidence="16">
    <location>
        <begin position="714"/>
        <end position="725"/>
    </location>
</feature>
<evidence type="ECO:0000256" key="15">
    <source>
        <dbReference type="ARBA" id="ARBA00031106"/>
    </source>
</evidence>
<keyword evidence="8" id="KW-0378">Hydrolase</keyword>
<feature type="compositionally biased region" description="Low complexity" evidence="16">
    <location>
        <begin position="674"/>
        <end position="683"/>
    </location>
</feature>
<evidence type="ECO:0000256" key="2">
    <source>
        <dbReference type="ARBA" id="ARBA00004574"/>
    </source>
</evidence>
<dbReference type="EMBL" id="JAPTSV010000006">
    <property type="protein sequence ID" value="KAJ1526822.1"/>
    <property type="molecule type" value="Genomic_DNA"/>
</dbReference>
<evidence type="ECO:0000256" key="16">
    <source>
        <dbReference type="SAM" id="MobiDB-lite"/>
    </source>
</evidence>
<dbReference type="PROSITE" id="PS51194">
    <property type="entry name" value="HELICASE_CTER"/>
    <property type="match status" value="1"/>
</dbReference>
<evidence type="ECO:0000256" key="12">
    <source>
        <dbReference type="ARBA" id="ARBA00022895"/>
    </source>
</evidence>
<feature type="compositionally biased region" description="Polar residues" evidence="16">
    <location>
        <begin position="370"/>
        <end position="386"/>
    </location>
</feature>
<feature type="compositionally biased region" description="Basic residues" evidence="16">
    <location>
        <begin position="192"/>
        <end position="201"/>
    </location>
</feature>
<evidence type="ECO:0000256" key="4">
    <source>
        <dbReference type="ARBA" id="ARBA00022454"/>
    </source>
</evidence>
<dbReference type="Pfam" id="PF17981">
    <property type="entry name" value="ADD_ATRX"/>
    <property type="match status" value="1"/>
</dbReference>
<keyword evidence="9" id="KW-0347">Helicase</keyword>
<dbReference type="SUPFAM" id="SSF57903">
    <property type="entry name" value="FYVE/PHD zinc finger"/>
    <property type="match status" value="1"/>
</dbReference>
<dbReference type="Pfam" id="PF00271">
    <property type="entry name" value="Helicase_C"/>
    <property type="match status" value="1"/>
</dbReference>
<keyword evidence="5" id="KW-0479">Metal-binding</keyword>
<feature type="region of interest" description="Disordered" evidence="16">
    <location>
        <begin position="663"/>
        <end position="960"/>
    </location>
</feature>
<dbReference type="GO" id="GO:0005524">
    <property type="term" value="F:ATP binding"/>
    <property type="evidence" value="ECO:0007669"/>
    <property type="project" value="UniProtKB-KW"/>
</dbReference>
<keyword evidence="14" id="KW-0539">Nucleus</keyword>
<comment type="similarity">
    <text evidence="3">Belongs to the SNF2/RAD54 helicase family.</text>
</comment>
<reference evidence="20" key="1">
    <citation type="submission" date="2022-12" db="EMBL/GenBank/DDBJ databases">
        <title>Chromosome-level genome assembly of the bean flower thrips Megalurothrips usitatus.</title>
        <authorList>
            <person name="Ma L."/>
            <person name="Liu Q."/>
            <person name="Li H."/>
            <person name="Cai W."/>
        </authorList>
    </citation>
    <scope>NUCLEOTIDE SEQUENCE</scope>
    <source>
        <strain evidence="20">Cailab_2022a</strain>
    </source>
</reference>
<feature type="compositionally biased region" description="Acidic residues" evidence="16">
    <location>
        <begin position="773"/>
        <end position="792"/>
    </location>
</feature>
<evidence type="ECO:0000256" key="14">
    <source>
        <dbReference type="ARBA" id="ARBA00023242"/>
    </source>
</evidence>
<keyword evidence="21" id="KW-1185">Reference proteome</keyword>
<dbReference type="InterPro" id="IPR014001">
    <property type="entry name" value="Helicase_ATP-bd"/>
</dbReference>
<evidence type="ECO:0000256" key="6">
    <source>
        <dbReference type="ARBA" id="ARBA00022741"/>
    </source>
</evidence>
<keyword evidence="13" id="KW-0238">DNA-binding</keyword>
<dbReference type="InterPro" id="IPR000330">
    <property type="entry name" value="SNF2_N"/>
</dbReference>
<proteinExistence type="inferred from homology"/>
<dbReference type="GO" id="GO:0003677">
    <property type="term" value="F:DNA binding"/>
    <property type="evidence" value="ECO:0007669"/>
    <property type="project" value="UniProtKB-KW"/>
</dbReference>
<dbReference type="PANTHER" id="PTHR45797">
    <property type="entry name" value="RAD54-LIKE"/>
    <property type="match status" value="1"/>
</dbReference>
<evidence type="ECO:0000259" key="17">
    <source>
        <dbReference type="PROSITE" id="PS51192"/>
    </source>
</evidence>
<feature type="compositionally biased region" description="Basic and acidic residues" evidence="16">
    <location>
        <begin position="610"/>
        <end position="623"/>
    </location>
</feature>
<dbReference type="InterPro" id="IPR049730">
    <property type="entry name" value="SNF2/RAD54-like_C"/>
</dbReference>
<dbReference type="Gene3D" id="3.40.50.10810">
    <property type="entry name" value="Tandem AAA-ATPase domain"/>
    <property type="match status" value="1"/>
</dbReference>
<keyword evidence="4" id="KW-0158">Chromosome</keyword>
<feature type="compositionally biased region" description="Low complexity" evidence="16">
    <location>
        <begin position="399"/>
        <end position="422"/>
    </location>
</feature>
<feature type="compositionally biased region" description="Polar residues" evidence="16">
    <location>
        <begin position="206"/>
        <end position="217"/>
    </location>
</feature>
<feature type="compositionally biased region" description="Basic and acidic residues" evidence="16">
    <location>
        <begin position="1361"/>
        <end position="1371"/>
    </location>
</feature>
<evidence type="ECO:0000256" key="7">
    <source>
        <dbReference type="ARBA" id="ARBA00022771"/>
    </source>
</evidence>
<dbReference type="SMART" id="SM00487">
    <property type="entry name" value="DEXDc"/>
    <property type="match status" value="1"/>
</dbReference>
<dbReference type="GO" id="GO:0005634">
    <property type="term" value="C:nucleus"/>
    <property type="evidence" value="ECO:0007669"/>
    <property type="project" value="UniProtKB-SubCell"/>
</dbReference>
<dbReference type="InterPro" id="IPR038718">
    <property type="entry name" value="SNF2-like_sf"/>
</dbReference>
<evidence type="ECO:0000259" key="19">
    <source>
        <dbReference type="PROSITE" id="PS51533"/>
    </source>
</evidence>
<organism evidence="20 21">
    <name type="scientific">Megalurothrips usitatus</name>
    <name type="common">bean blossom thrips</name>
    <dbReference type="NCBI Taxonomy" id="439358"/>
    <lineage>
        <taxon>Eukaryota</taxon>
        <taxon>Metazoa</taxon>
        <taxon>Ecdysozoa</taxon>
        <taxon>Arthropoda</taxon>
        <taxon>Hexapoda</taxon>
        <taxon>Insecta</taxon>
        <taxon>Pterygota</taxon>
        <taxon>Neoptera</taxon>
        <taxon>Paraneoptera</taxon>
        <taxon>Thysanoptera</taxon>
        <taxon>Terebrantia</taxon>
        <taxon>Thripoidea</taxon>
        <taxon>Thripidae</taxon>
        <taxon>Megalurothrips</taxon>
    </lineage>
</organism>
<feature type="region of interest" description="Disordered" evidence="16">
    <location>
        <begin position="192"/>
        <end position="237"/>
    </location>
</feature>
<feature type="compositionally biased region" description="Basic and acidic residues" evidence="16">
    <location>
        <begin position="387"/>
        <end position="396"/>
    </location>
</feature>
<gene>
    <name evidence="20" type="ORF">ONE63_008390</name>
</gene>
<evidence type="ECO:0000313" key="20">
    <source>
        <dbReference type="EMBL" id="KAJ1526822.1"/>
    </source>
</evidence>
<dbReference type="CDD" id="cd11726">
    <property type="entry name" value="ADDz_ATRX"/>
    <property type="match status" value="1"/>
</dbReference>
<dbReference type="InterPro" id="IPR027417">
    <property type="entry name" value="P-loop_NTPase"/>
</dbReference>
<dbReference type="GO" id="GO:0016887">
    <property type="term" value="F:ATP hydrolysis activity"/>
    <property type="evidence" value="ECO:0007669"/>
    <property type="project" value="InterPro"/>
</dbReference>
<dbReference type="SMART" id="SM00490">
    <property type="entry name" value="HELICc"/>
    <property type="match status" value="1"/>
</dbReference>
<dbReference type="GO" id="GO:0000781">
    <property type="term" value="C:chromosome, telomeric region"/>
    <property type="evidence" value="ECO:0007669"/>
    <property type="project" value="UniProtKB-SubCell"/>
</dbReference>
<dbReference type="Pfam" id="PF00176">
    <property type="entry name" value="SNF2-rel_dom"/>
    <property type="match status" value="1"/>
</dbReference>
<feature type="domain" description="Helicase C-terminal" evidence="18">
    <location>
        <begin position="1474"/>
        <end position="1657"/>
    </location>
</feature>
<evidence type="ECO:0000256" key="5">
    <source>
        <dbReference type="ARBA" id="ARBA00022723"/>
    </source>
</evidence>
<keyword evidence="12" id="KW-0779">Telomere</keyword>
<dbReference type="InterPro" id="IPR044574">
    <property type="entry name" value="ARIP4-like"/>
</dbReference>
<comment type="subcellular location">
    <subcellularLocation>
        <location evidence="2">Chromosome</location>
        <location evidence="2">Telomere</location>
    </subcellularLocation>
    <subcellularLocation>
        <location evidence="1">Nucleus</location>
    </subcellularLocation>
</comment>
<accession>A0AAV7XSV7</accession>
<name>A0AAV7XSV7_9NEOP</name>
<dbReference type="PROSITE" id="PS51192">
    <property type="entry name" value="HELICASE_ATP_BIND_1"/>
    <property type="match status" value="1"/>
</dbReference>
<feature type="domain" description="Helicase ATP-binding" evidence="17">
    <location>
        <begin position="1057"/>
        <end position="1243"/>
    </location>
</feature>
<evidence type="ECO:0000256" key="11">
    <source>
        <dbReference type="ARBA" id="ARBA00022840"/>
    </source>
</evidence>
<comment type="caution">
    <text evidence="20">The sequence shown here is derived from an EMBL/GenBank/DDBJ whole genome shotgun (WGS) entry which is preliminary data.</text>
</comment>